<dbReference type="InterPro" id="IPR050832">
    <property type="entry name" value="Bact_Acetyltransf"/>
</dbReference>
<accession>A0A2V5KUL6</accession>
<dbReference type="GO" id="GO:0016747">
    <property type="term" value="F:acyltransferase activity, transferring groups other than amino-acyl groups"/>
    <property type="evidence" value="ECO:0007669"/>
    <property type="project" value="InterPro"/>
</dbReference>
<evidence type="ECO:0000313" key="4">
    <source>
        <dbReference type="EMBL" id="PYI55637.1"/>
    </source>
</evidence>
<keyword evidence="2" id="KW-0012">Acyltransferase</keyword>
<reference evidence="4 5" key="1">
    <citation type="submission" date="2018-05" db="EMBL/GenBank/DDBJ databases">
        <title>Paenibacillus flagellatus sp. nov., isolated from selenium mineral soil.</title>
        <authorList>
            <person name="Dai X."/>
        </authorList>
    </citation>
    <scope>NUCLEOTIDE SEQUENCE [LARGE SCALE GENOMIC DNA]</scope>
    <source>
        <strain evidence="4 5">DXL2</strain>
    </source>
</reference>
<dbReference type="AlphaFoldDB" id="A0A2V5KUL6"/>
<evidence type="ECO:0000256" key="1">
    <source>
        <dbReference type="ARBA" id="ARBA00022679"/>
    </source>
</evidence>
<dbReference type="PROSITE" id="PS51186">
    <property type="entry name" value="GNAT"/>
    <property type="match status" value="1"/>
</dbReference>
<comment type="caution">
    <text evidence="4">The sequence shown here is derived from an EMBL/GenBank/DDBJ whole genome shotgun (WGS) entry which is preliminary data.</text>
</comment>
<dbReference type="SUPFAM" id="SSF55729">
    <property type="entry name" value="Acyl-CoA N-acyltransferases (Nat)"/>
    <property type="match status" value="1"/>
</dbReference>
<keyword evidence="5" id="KW-1185">Reference proteome</keyword>
<dbReference type="Pfam" id="PF00583">
    <property type="entry name" value="Acetyltransf_1"/>
    <property type="match status" value="1"/>
</dbReference>
<protein>
    <recommendedName>
        <fullName evidence="3">N-acetyltransferase domain-containing protein</fullName>
    </recommendedName>
</protein>
<dbReference type="Gene3D" id="3.40.630.30">
    <property type="match status" value="1"/>
</dbReference>
<sequence>MHRKFARLDFKTEWPSRTGLPQNWRRAHMHEEILLKPHNARIRPMNPADAERMRRFYESMSGESRDIFPNYPFTREHAEQAAKESATDPDKRRYVAVDGEYAPEGAMIGMVWFWGWSKRVPWLGIMIADDYQNRGLGKAMLAFAVDEARAAGKGGILLTTAKTNVRAQSLYGRFGFVTIGEDARGEYLMILNFDHE</sequence>
<name>A0A2V5KUL6_9BACL</name>
<dbReference type="CDD" id="cd04301">
    <property type="entry name" value="NAT_SF"/>
    <property type="match status" value="1"/>
</dbReference>
<evidence type="ECO:0000256" key="2">
    <source>
        <dbReference type="ARBA" id="ARBA00023315"/>
    </source>
</evidence>
<feature type="domain" description="N-acetyltransferase" evidence="3">
    <location>
        <begin position="40"/>
        <end position="194"/>
    </location>
</feature>
<dbReference type="Proteomes" id="UP000247476">
    <property type="component" value="Unassembled WGS sequence"/>
</dbReference>
<evidence type="ECO:0000313" key="5">
    <source>
        <dbReference type="Proteomes" id="UP000247476"/>
    </source>
</evidence>
<evidence type="ECO:0000259" key="3">
    <source>
        <dbReference type="PROSITE" id="PS51186"/>
    </source>
</evidence>
<organism evidence="4 5">
    <name type="scientific">Paenibacillus flagellatus</name>
    <dbReference type="NCBI Taxonomy" id="2211139"/>
    <lineage>
        <taxon>Bacteria</taxon>
        <taxon>Bacillati</taxon>
        <taxon>Bacillota</taxon>
        <taxon>Bacilli</taxon>
        <taxon>Bacillales</taxon>
        <taxon>Paenibacillaceae</taxon>
        <taxon>Paenibacillus</taxon>
    </lineage>
</organism>
<proteinExistence type="predicted"/>
<gene>
    <name evidence="4" type="ORF">DLM86_07875</name>
</gene>
<dbReference type="InterPro" id="IPR016181">
    <property type="entry name" value="Acyl_CoA_acyltransferase"/>
</dbReference>
<dbReference type="InterPro" id="IPR000182">
    <property type="entry name" value="GNAT_dom"/>
</dbReference>
<keyword evidence="1" id="KW-0808">Transferase</keyword>
<dbReference type="PANTHER" id="PTHR43877">
    <property type="entry name" value="AMINOALKYLPHOSPHONATE N-ACETYLTRANSFERASE-RELATED-RELATED"/>
    <property type="match status" value="1"/>
</dbReference>
<dbReference type="EMBL" id="QJVJ01000003">
    <property type="protein sequence ID" value="PYI55637.1"/>
    <property type="molecule type" value="Genomic_DNA"/>
</dbReference>